<name>A0A183ASW1_9TREM</name>
<dbReference type="WBParaSite" id="ECPE_0001007801-mRNA-1">
    <property type="protein sequence ID" value="ECPE_0001007801-mRNA-1"/>
    <property type="gene ID" value="ECPE_0001007801"/>
</dbReference>
<reference evidence="1" key="1">
    <citation type="submission" date="2016-06" db="UniProtKB">
        <authorList>
            <consortium name="WormBaseParasite"/>
        </authorList>
    </citation>
    <scope>IDENTIFICATION</scope>
</reference>
<protein>
    <submittedName>
        <fullName evidence="1">Copine domain-containing protein</fullName>
    </submittedName>
</protein>
<organism evidence="1">
    <name type="scientific">Echinostoma caproni</name>
    <dbReference type="NCBI Taxonomy" id="27848"/>
    <lineage>
        <taxon>Eukaryota</taxon>
        <taxon>Metazoa</taxon>
        <taxon>Spiralia</taxon>
        <taxon>Lophotrochozoa</taxon>
        <taxon>Platyhelminthes</taxon>
        <taxon>Trematoda</taxon>
        <taxon>Digenea</taxon>
        <taxon>Plagiorchiida</taxon>
        <taxon>Echinostomata</taxon>
        <taxon>Echinostomatoidea</taxon>
        <taxon>Echinostomatidae</taxon>
        <taxon>Echinostoma</taxon>
    </lineage>
</organism>
<proteinExistence type="predicted"/>
<evidence type="ECO:0000313" key="1">
    <source>
        <dbReference type="WBParaSite" id="ECPE_0001007801-mRNA-1"/>
    </source>
</evidence>
<dbReference type="AlphaFoldDB" id="A0A183ASW1"/>
<accession>A0A183ASW1</accession>
<sequence length="79" mass="8741">LAIGFIVADLMFNSISNMKKRRYIVIGDLGCSGKLDQKFIRNRVPSQHVVSETDPMTFVTCLTIALFSGRAFQQGTSTV</sequence>